<dbReference type="Proteomes" id="UP000051647">
    <property type="component" value="Unassembled WGS sequence"/>
</dbReference>
<feature type="transmembrane region" description="Helical" evidence="7">
    <location>
        <begin position="338"/>
        <end position="358"/>
    </location>
</feature>
<dbReference type="PATRIC" id="fig|1423815.3.peg.1258"/>
<evidence type="ECO:0000313" key="9">
    <source>
        <dbReference type="Proteomes" id="UP000051647"/>
    </source>
</evidence>
<dbReference type="Gene3D" id="1.20.1250.20">
    <property type="entry name" value="MFS general substrate transporter like domains"/>
    <property type="match status" value="2"/>
</dbReference>
<dbReference type="STRING" id="1423815.FC27_GL001227"/>
<evidence type="ECO:0000313" key="8">
    <source>
        <dbReference type="EMBL" id="KRL65858.1"/>
    </source>
</evidence>
<keyword evidence="2" id="KW-0813">Transport</keyword>
<evidence type="ECO:0000256" key="5">
    <source>
        <dbReference type="ARBA" id="ARBA00022989"/>
    </source>
</evidence>
<keyword evidence="9" id="KW-1185">Reference proteome</keyword>
<feature type="transmembrane region" description="Helical" evidence="7">
    <location>
        <begin position="65"/>
        <end position="86"/>
    </location>
</feature>
<dbReference type="InterPro" id="IPR036259">
    <property type="entry name" value="MFS_trans_sf"/>
</dbReference>
<dbReference type="InterPro" id="IPR011701">
    <property type="entry name" value="MFS"/>
</dbReference>
<dbReference type="Pfam" id="PF07690">
    <property type="entry name" value="MFS_1"/>
    <property type="match status" value="1"/>
</dbReference>
<feature type="transmembrane region" description="Helical" evidence="7">
    <location>
        <begin position="364"/>
        <end position="385"/>
    </location>
</feature>
<gene>
    <name evidence="8" type="ORF">FC27_GL001227</name>
</gene>
<dbReference type="InterPro" id="IPR005279">
    <property type="entry name" value="Dipep/tripep_permease"/>
</dbReference>
<keyword evidence="5 7" id="KW-1133">Transmembrane helix</keyword>
<sequence>MDEDVVDSKTNSKKKIKSKKPFGFYVCSLGFTFERTSFYTVKYMLAIWIATQVGKGGLGLTDVQAASMASMFIAMTYITPVIGGYIADYWLNPKICVASGMILMAIGYLFTWQAHSIPMVWAMIILVSIGTGLFKGNLSGINGLLFDDQEELNEAFTVQYTFTNLGSFTGTTFIVLLIPVIGFNNVFLVCSLFMFLDAIWFIANRKTFGDAGSKPFKIDQRKFDSVASKKTEDGKNAPLTSGDKKRITAIILVTLFSVVFWMAWYLAYMPIYYYFGHGDGAAFLNRANWALGSFSIPTSYFDSVNALVCIAMGPIIGKLWTKLAQRPQGDMSIFKKTALGMIFMGLSYVVMIVADYVGQGNTSILWIVLVGILMSIGEMVFSPLGNSFITKLAPSKLMGLLLGFWPIAVFFATLIYPKVYALLKTTDPTSFQIGYGILALIVIGLGLALYLSSKSLDRLESAK</sequence>
<dbReference type="PANTHER" id="PTHR23517">
    <property type="entry name" value="RESISTANCE PROTEIN MDTM, PUTATIVE-RELATED-RELATED"/>
    <property type="match status" value="1"/>
</dbReference>
<feature type="transmembrane region" description="Helical" evidence="7">
    <location>
        <begin position="22"/>
        <end position="45"/>
    </location>
</feature>
<protein>
    <submittedName>
        <fullName evidence="8">Amino acid peptide transporter</fullName>
    </submittedName>
</protein>
<evidence type="ECO:0000256" key="6">
    <source>
        <dbReference type="ARBA" id="ARBA00023136"/>
    </source>
</evidence>
<dbReference type="InterPro" id="IPR050171">
    <property type="entry name" value="MFS_Transporters"/>
</dbReference>
<evidence type="ECO:0000256" key="3">
    <source>
        <dbReference type="ARBA" id="ARBA00022475"/>
    </source>
</evidence>
<organism evidence="8 9">
    <name type="scientific">Companilactobacillus versmoldensis DSM 14857 = KCTC 3814</name>
    <dbReference type="NCBI Taxonomy" id="1423815"/>
    <lineage>
        <taxon>Bacteria</taxon>
        <taxon>Bacillati</taxon>
        <taxon>Bacillota</taxon>
        <taxon>Bacilli</taxon>
        <taxon>Lactobacillales</taxon>
        <taxon>Lactobacillaceae</taxon>
        <taxon>Companilactobacillus</taxon>
    </lineage>
</organism>
<name>A0A0R1SHE4_9LACO</name>
<evidence type="ECO:0000256" key="1">
    <source>
        <dbReference type="ARBA" id="ARBA00004651"/>
    </source>
</evidence>
<dbReference type="EMBL" id="AZFA01000025">
    <property type="protein sequence ID" value="KRL65858.1"/>
    <property type="molecule type" value="Genomic_DNA"/>
</dbReference>
<feature type="transmembrane region" description="Helical" evidence="7">
    <location>
        <begin position="249"/>
        <end position="274"/>
    </location>
</feature>
<dbReference type="PANTHER" id="PTHR23517:SF15">
    <property type="entry name" value="PROTON-DEPENDENT OLIGOPEPTIDE FAMILY TRANSPORT PROTEIN"/>
    <property type="match status" value="1"/>
</dbReference>
<keyword evidence="4 7" id="KW-0812">Transmembrane</keyword>
<dbReference type="GO" id="GO:1904680">
    <property type="term" value="F:peptide transmembrane transporter activity"/>
    <property type="evidence" value="ECO:0007669"/>
    <property type="project" value="InterPro"/>
</dbReference>
<evidence type="ECO:0000256" key="2">
    <source>
        <dbReference type="ARBA" id="ARBA00022448"/>
    </source>
</evidence>
<feature type="transmembrane region" description="Helical" evidence="7">
    <location>
        <begin position="397"/>
        <end position="417"/>
    </location>
</feature>
<evidence type="ECO:0000256" key="4">
    <source>
        <dbReference type="ARBA" id="ARBA00022692"/>
    </source>
</evidence>
<dbReference type="GO" id="GO:0005886">
    <property type="term" value="C:plasma membrane"/>
    <property type="evidence" value="ECO:0007669"/>
    <property type="project" value="UniProtKB-SubCell"/>
</dbReference>
<accession>A0A0R1SHE4</accession>
<dbReference type="GO" id="GO:0015833">
    <property type="term" value="P:peptide transport"/>
    <property type="evidence" value="ECO:0007669"/>
    <property type="project" value="InterPro"/>
</dbReference>
<feature type="transmembrane region" description="Helical" evidence="7">
    <location>
        <begin position="294"/>
        <end position="317"/>
    </location>
</feature>
<keyword evidence="3" id="KW-1003">Cell membrane</keyword>
<evidence type="ECO:0000256" key="7">
    <source>
        <dbReference type="SAM" id="Phobius"/>
    </source>
</evidence>
<dbReference type="AlphaFoldDB" id="A0A0R1SHE4"/>
<comment type="caution">
    <text evidence="8">The sequence shown here is derived from an EMBL/GenBank/DDBJ whole genome shotgun (WGS) entry which is preliminary data.</text>
</comment>
<dbReference type="CDD" id="cd17346">
    <property type="entry name" value="MFS_DtpA_like"/>
    <property type="match status" value="1"/>
</dbReference>
<comment type="subcellular location">
    <subcellularLocation>
        <location evidence="1">Cell membrane</location>
        <topology evidence="1">Multi-pass membrane protein</topology>
    </subcellularLocation>
</comment>
<dbReference type="RefSeq" id="WP_010624436.1">
    <property type="nucleotide sequence ID" value="NZ_AZFA01000025.1"/>
</dbReference>
<dbReference type="eggNOG" id="COG3104">
    <property type="taxonomic scope" value="Bacteria"/>
</dbReference>
<feature type="transmembrane region" description="Helical" evidence="7">
    <location>
        <begin position="429"/>
        <end position="451"/>
    </location>
</feature>
<reference evidence="8 9" key="1">
    <citation type="journal article" date="2015" name="Genome Announc.">
        <title>Expanding the biotechnology potential of lactobacilli through comparative genomics of 213 strains and associated genera.</title>
        <authorList>
            <person name="Sun Z."/>
            <person name="Harris H.M."/>
            <person name="McCann A."/>
            <person name="Guo C."/>
            <person name="Argimon S."/>
            <person name="Zhang W."/>
            <person name="Yang X."/>
            <person name="Jeffery I.B."/>
            <person name="Cooney J.C."/>
            <person name="Kagawa T.F."/>
            <person name="Liu W."/>
            <person name="Song Y."/>
            <person name="Salvetti E."/>
            <person name="Wrobel A."/>
            <person name="Rasinkangas P."/>
            <person name="Parkhill J."/>
            <person name="Rea M.C."/>
            <person name="O'Sullivan O."/>
            <person name="Ritari J."/>
            <person name="Douillard F.P."/>
            <person name="Paul Ross R."/>
            <person name="Yang R."/>
            <person name="Briner A.E."/>
            <person name="Felis G.E."/>
            <person name="de Vos W.M."/>
            <person name="Barrangou R."/>
            <person name="Klaenhammer T.R."/>
            <person name="Caufield P.W."/>
            <person name="Cui Y."/>
            <person name="Zhang H."/>
            <person name="O'Toole P.W."/>
        </authorList>
    </citation>
    <scope>NUCLEOTIDE SEQUENCE [LARGE SCALE GENOMIC DNA]</scope>
    <source>
        <strain evidence="8 9">DSM 14857</strain>
    </source>
</reference>
<keyword evidence="6 7" id="KW-0472">Membrane</keyword>
<proteinExistence type="predicted"/>
<dbReference type="SUPFAM" id="SSF103473">
    <property type="entry name" value="MFS general substrate transporter"/>
    <property type="match status" value="1"/>
</dbReference>